<reference evidence="10" key="1">
    <citation type="journal article" date="2013" name="Genome Announc.">
        <title>Draft genome sequence of the ascomycete Phaeoacremonium aleophilum strain UCR-PA7, a causal agent of the esca disease complex in grapevines.</title>
        <authorList>
            <person name="Blanco-Ulate B."/>
            <person name="Rolshausen P."/>
            <person name="Cantu D."/>
        </authorList>
    </citation>
    <scope>NUCLEOTIDE SEQUENCE [LARGE SCALE GENOMIC DNA]</scope>
    <source>
        <strain evidence="10">UCR-PA7</strain>
    </source>
</reference>
<dbReference type="PROSITE" id="PS00086">
    <property type="entry name" value="CYTOCHROME_P450"/>
    <property type="match status" value="1"/>
</dbReference>
<dbReference type="InterPro" id="IPR001128">
    <property type="entry name" value="Cyt_P450"/>
</dbReference>
<dbReference type="GO" id="GO:0016705">
    <property type="term" value="F:oxidoreductase activity, acting on paired donors, with incorporation or reduction of molecular oxygen"/>
    <property type="evidence" value="ECO:0007669"/>
    <property type="project" value="InterPro"/>
</dbReference>
<proteinExistence type="inferred from homology"/>
<evidence type="ECO:0000256" key="1">
    <source>
        <dbReference type="ARBA" id="ARBA00001971"/>
    </source>
</evidence>
<keyword evidence="10" id="KW-1185">Reference proteome</keyword>
<dbReference type="Gene3D" id="1.10.630.10">
    <property type="entry name" value="Cytochrome P450"/>
    <property type="match status" value="1"/>
</dbReference>
<comment type="similarity">
    <text evidence="2 7">Belongs to the cytochrome P450 family.</text>
</comment>
<dbReference type="GO" id="GO:0004497">
    <property type="term" value="F:monooxygenase activity"/>
    <property type="evidence" value="ECO:0007669"/>
    <property type="project" value="UniProtKB-KW"/>
</dbReference>
<name>R8BV41_PHAM7</name>
<sequence>MNVIALNYISRTLDGLCRHGDDAFTLTVPNLYLWFRDIITLATTRALLGRENPYEKDTTLIQTAWDFEAGLADIVARPMPWLTARKAFLARGRLQLAMTEYYTSQHDVNDPTAAQITRDRANVLRRYGFEGHEIAMVEFMLVVIGVTNTAPSMFWIFCYIFARPTLVERLRAELTGVVQKSQAAGKEDTAVINITRLEAECPLLCACYRETLRLIAHNVSVRRVVKDTTITQAHGRSYTLKEGVDVQIALGIPHYLTSVWGEDVNDFNPERFLDRKGADSDKAKKNAFIPFGGGRHYCPGRNFAFTEILALTSAFVMGFEASPVGKAFDEMEKTLPVFTTAVVKPVNEGEGLGIKLRRRKGWELTNWKFES</sequence>
<evidence type="ECO:0000313" key="9">
    <source>
        <dbReference type="EMBL" id="EOO03241.1"/>
    </source>
</evidence>
<evidence type="ECO:0000256" key="4">
    <source>
        <dbReference type="ARBA" id="ARBA00023004"/>
    </source>
</evidence>
<dbReference type="InterPro" id="IPR002403">
    <property type="entry name" value="Cyt_P450_E_grp-IV"/>
</dbReference>
<dbReference type="PANTHER" id="PTHR47582:SF1">
    <property type="entry name" value="P450, PUTATIVE (EUROFUNG)-RELATED"/>
    <property type="match status" value="1"/>
</dbReference>
<organism evidence="9 10">
    <name type="scientific">Phaeoacremonium minimum (strain UCR-PA7)</name>
    <name type="common">Esca disease fungus</name>
    <name type="synonym">Togninia minima</name>
    <dbReference type="NCBI Taxonomy" id="1286976"/>
    <lineage>
        <taxon>Eukaryota</taxon>
        <taxon>Fungi</taxon>
        <taxon>Dikarya</taxon>
        <taxon>Ascomycota</taxon>
        <taxon>Pezizomycotina</taxon>
        <taxon>Sordariomycetes</taxon>
        <taxon>Sordariomycetidae</taxon>
        <taxon>Togniniales</taxon>
        <taxon>Togniniaceae</taxon>
        <taxon>Phaeoacremonium</taxon>
    </lineage>
</organism>
<protein>
    <submittedName>
        <fullName evidence="9">Putative prostacyclin synthase protein</fullName>
    </submittedName>
</protein>
<dbReference type="InterPro" id="IPR053007">
    <property type="entry name" value="CYP450_monoxygenase_sec-met"/>
</dbReference>
<dbReference type="PANTHER" id="PTHR47582">
    <property type="entry name" value="P450, PUTATIVE (EUROFUNG)-RELATED"/>
    <property type="match status" value="1"/>
</dbReference>
<dbReference type="RefSeq" id="XP_007912026.1">
    <property type="nucleotide sequence ID" value="XM_007913835.1"/>
</dbReference>
<keyword evidence="5 7" id="KW-0503">Monooxygenase</keyword>
<feature type="transmembrane region" description="Helical" evidence="8">
    <location>
        <begin position="139"/>
        <end position="162"/>
    </location>
</feature>
<keyword evidence="8" id="KW-0812">Transmembrane</keyword>
<keyword evidence="6 7" id="KW-0349">Heme</keyword>
<accession>R8BV41</accession>
<dbReference type="Proteomes" id="UP000014074">
    <property type="component" value="Unassembled WGS sequence"/>
</dbReference>
<feature type="binding site" description="axial binding residue" evidence="6">
    <location>
        <position position="298"/>
    </location>
    <ligand>
        <name>heme</name>
        <dbReference type="ChEBI" id="CHEBI:30413"/>
    </ligand>
    <ligandPart>
        <name>Fe</name>
        <dbReference type="ChEBI" id="CHEBI:18248"/>
    </ligandPart>
</feature>
<dbReference type="GO" id="GO:0005506">
    <property type="term" value="F:iron ion binding"/>
    <property type="evidence" value="ECO:0007669"/>
    <property type="project" value="InterPro"/>
</dbReference>
<dbReference type="InterPro" id="IPR017972">
    <property type="entry name" value="Cyt_P450_CS"/>
</dbReference>
<dbReference type="Pfam" id="PF00067">
    <property type="entry name" value="p450"/>
    <property type="match status" value="1"/>
</dbReference>
<dbReference type="InterPro" id="IPR036396">
    <property type="entry name" value="Cyt_P450_sf"/>
</dbReference>
<dbReference type="EMBL" id="KB932837">
    <property type="protein sequence ID" value="EOO03241.1"/>
    <property type="molecule type" value="Genomic_DNA"/>
</dbReference>
<keyword evidence="8" id="KW-0472">Membrane</keyword>
<keyword evidence="3 6" id="KW-0479">Metal-binding</keyword>
<comment type="cofactor">
    <cofactor evidence="1 6">
        <name>heme</name>
        <dbReference type="ChEBI" id="CHEBI:30413"/>
    </cofactor>
</comment>
<dbReference type="SUPFAM" id="SSF48264">
    <property type="entry name" value="Cytochrome P450"/>
    <property type="match status" value="1"/>
</dbReference>
<dbReference type="KEGG" id="tmn:UCRPA7_1249"/>
<dbReference type="OrthoDB" id="1470350at2759"/>
<evidence type="ECO:0000256" key="7">
    <source>
        <dbReference type="RuleBase" id="RU000461"/>
    </source>
</evidence>
<evidence type="ECO:0000256" key="2">
    <source>
        <dbReference type="ARBA" id="ARBA00010617"/>
    </source>
</evidence>
<evidence type="ECO:0000256" key="6">
    <source>
        <dbReference type="PIRSR" id="PIRSR602403-1"/>
    </source>
</evidence>
<evidence type="ECO:0000256" key="3">
    <source>
        <dbReference type="ARBA" id="ARBA00022723"/>
    </source>
</evidence>
<evidence type="ECO:0000256" key="8">
    <source>
        <dbReference type="SAM" id="Phobius"/>
    </source>
</evidence>
<dbReference type="GeneID" id="19321379"/>
<keyword evidence="8" id="KW-1133">Transmembrane helix</keyword>
<evidence type="ECO:0000256" key="5">
    <source>
        <dbReference type="ARBA" id="ARBA00023033"/>
    </source>
</evidence>
<dbReference type="eggNOG" id="KOG0684">
    <property type="taxonomic scope" value="Eukaryota"/>
</dbReference>
<dbReference type="HOGENOM" id="CLU_018012_4_1_1"/>
<gene>
    <name evidence="9" type="ORF">UCRPA7_1249</name>
</gene>
<evidence type="ECO:0000313" key="10">
    <source>
        <dbReference type="Proteomes" id="UP000014074"/>
    </source>
</evidence>
<dbReference type="CDD" id="cd11040">
    <property type="entry name" value="CYP7_CYP8-like"/>
    <property type="match status" value="1"/>
</dbReference>
<keyword evidence="7" id="KW-0560">Oxidoreductase</keyword>
<dbReference type="GO" id="GO:0020037">
    <property type="term" value="F:heme binding"/>
    <property type="evidence" value="ECO:0007669"/>
    <property type="project" value="InterPro"/>
</dbReference>
<keyword evidence="4 6" id="KW-0408">Iron</keyword>
<dbReference type="AlphaFoldDB" id="R8BV41"/>
<dbReference type="PRINTS" id="PR00465">
    <property type="entry name" value="EP450IV"/>
</dbReference>